<evidence type="ECO:0000256" key="1">
    <source>
        <dbReference type="SAM" id="MobiDB-lite"/>
    </source>
</evidence>
<dbReference type="EMBL" id="JARAKH010001156">
    <property type="protein sequence ID" value="KAK8373459.1"/>
    <property type="molecule type" value="Genomic_DNA"/>
</dbReference>
<evidence type="ECO:0000313" key="3">
    <source>
        <dbReference type="Proteomes" id="UP001487740"/>
    </source>
</evidence>
<protein>
    <submittedName>
        <fullName evidence="2">Uncharacterized protein</fullName>
    </submittedName>
</protein>
<proteinExistence type="predicted"/>
<dbReference type="Proteomes" id="UP001487740">
    <property type="component" value="Unassembled WGS sequence"/>
</dbReference>
<name>A0AAW0SDN5_SCYPA</name>
<feature type="compositionally biased region" description="Low complexity" evidence="1">
    <location>
        <begin position="89"/>
        <end position="100"/>
    </location>
</feature>
<accession>A0AAW0SDN5</accession>
<organism evidence="2 3">
    <name type="scientific">Scylla paramamosain</name>
    <name type="common">Mud crab</name>
    <dbReference type="NCBI Taxonomy" id="85552"/>
    <lineage>
        <taxon>Eukaryota</taxon>
        <taxon>Metazoa</taxon>
        <taxon>Ecdysozoa</taxon>
        <taxon>Arthropoda</taxon>
        <taxon>Crustacea</taxon>
        <taxon>Multicrustacea</taxon>
        <taxon>Malacostraca</taxon>
        <taxon>Eumalacostraca</taxon>
        <taxon>Eucarida</taxon>
        <taxon>Decapoda</taxon>
        <taxon>Pleocyemata</taxon>
        <taxon>Brachyura</taxon>
        <taxon>Eubrachyura</taxon>
        <taxon>Portunoidea</taxon>
        <taxon>Portunidae</taxon>
        <taxon>Portuninae</taxon>
        <taxon>Scylla</taxon>
    </lineage>
</organism>
<evidence type="ECO:0000313" key="2">
    <source>
        <dbReference type="EMBL" id="KAK8373459.1"/>
    </source>
</evidence>
<sequence length="100" mass="10644">MPCNHREAPTSPVLCNTFPIIIPPCSSSPHPPPPLPLLCPPTLLVSGRRCCHLPPPRRPPHTRVACSGCEGRCGRLPTPAQSTSRIRTLSPPSVLSVSVS</sequence>
<comment type="caution">
    <text evidence="2">The sequence shown here is derived from an EMBL/GenBank/DDBJ whole genome shotgun (WGS) entry which is preliminary data.</text>
</comment>
<gene>
    <name evidence="2" type="ORF">O3P69_017819</name>
</gene>
<dbReference type="AlphaFoldDB" id="A0AAW0SDN5"/>
<keyword evidence="3" id="KW-1185">Reference proteome</keyword>
<reference evidence="2 3" key="1">
    <citation type="submission" date="2023-03" db="EMBL/GenBank/DDBJ databases">
        <title>High-quality genome of Scylla paramamosain provides insights in environmental adaptation.</title>
        <authorList>
            <person name="Zhang L."/>
        </authorList>
    </citation>
    <scope>NUCLEOTIDE SEQUENCE [LARGE SCALE GENOMIC DNA]</scope>
    <source>
        <strain evidence="2">LZ_2023a</strain>
        <tissue evidence="2">Muscle</tissue>
    </source>
</reference>
<feature type="region of interest" description="Disordered" evidence="1">
    <location>
        <begin position="78"/>
        <end position="100"/>
    </location>
</feature>